<protein>
    <submittedName>
        <fullName evidence="2">Uncharacterized protein</fullName>
    </submittedName>
</protein>
<name>A0A8J4FDZ6_9CHLO</name>
<accession>A0A8J4FDZ6</accession>
<keyword evidence="1" id="KW-1133">Transmembrane helix</keyword>
<dbReference type="EMBL" id="BNCO01000093">
    <property type="protein sequence ID" value="GIL67030.1"/>
    <property type="molecule type" value="Genomic_DNA"/>
</dbReference>
<feature type="transmembrane region" description="Helical" evidence="1">
    <location>
        <begin position="107"/>
        <end position="129"/>
    </location>
</feature>
<feature type="transmembrane region" description="Helical" evidence="1">
    <location>
        <begin position="47"/>
        <end position="69"/>
    </location>
</feature>
<comment type="caution">
    <text evidence="2">The sequence shown here is derived from an EMBL/GenBank/DDBJ whole genome shotgun (WGS) entry which is preliminary data.</text>
</comment>
<evidence type="ECO:0000313" key="3">
    <source>
        <dbReference type="Proteomes" id="UP000747399"/>
    </source>
</evidence>
<evidence type="ECO:0000313" key="2">
    <source>
        <dbReference type="EMBL" id="GIL67030.1"/>
    </source>
</evidence>
<feature type="transmembrane region" description="Helical" evidence="1">
    <location>
        <begin position="149"/>
        <end position="171"/>
    </location>
</feature>
<keyword evidence="1" id="KW-0472">Membrane</keyword>
<evidence type="ECO:0000256" key="1">
    <source>
        <dbReference type="SAM" id="Phobius"/>
    </source>
</evidence>
<feature type="transmembrane region" description="Helical" evidence="1">
    <location>
        <begin position="75"/>
        <end position="95"/>
    </location>
</feature>
<keyword evidence="1" id="KW-0812">Transmembrane</keyword>
<feature type="transmembrane region" description="Helical" evidence="1">
    <location>
        <begin position="183"/>
        <end position="203"/>
    </location>
</feature>
<keyword evidence="3" id="KW-1185">Reference proteome</keyword>
<feature type="transmembrane region" description="Helical" evidence="1">
    <location>
        <begin position="20"/>
        <end position="40"/>
    </location>
</feature>
<dbReference type="AlphaFoldDB" id="A0A8J4FDZ6"/>
<reference evidence="2" key="1">
    <citation type="journal article" date="2021" name="Proc. Natl. Acad. Sci. U.S.A.">
        <title>Three genomes in the algal genus Volvox reveal the fate of a haploid sex-determining region after a transition to homothallism.</title>
        <authorList>
            <person name="Yamamoto K."/>
            <person name="Hamaji T."/>
            <person name="Kawai-Toyooka H."/>
            <person name="Matsuzaki R."/>
            <person name="Takahashi F."/>
            <person name="Nishimura Y."/>
            <person name="Kawachi M."/>
            <person name="Noguchi H."/>
            <person name="Minakuchi Y."/>
            <person name="Umen J.G."/>
            <person name="Toyoda A."/>
            <person name="Nozaki H."/>
        </authorList>
    </citation>
    <scope>NUCLEOTIDE SEQUENCE</scope>
    <source>
        <strain evidence="2">NIES-3780</strain>
    </source>
</reference>
<dbReference type="Proteomes" id="UP000747399">
    <property type="component" value="Unassembled WGS sequence"/>
</dbReference>
<proteinExistence type="predicted"/>
<gene>
    <name evidence="2" type="ORF">Vafri_20415</name>
</gene>
<organism evidence="2 3">
    <name type="scientific">Volvox africanus</name>
    <dbReference type="NCBI Taxonomy" id="51714"/>
    <lineage>
        <taxon>Eukaryota</taxon>
        <taxon>Viridiplantae</taxon>
        <taxon>Chlorophyta</taxon>
        <taxon>core chlorophytes</taxon>
        <taxon>Chlorophyceae</taxon>
        <taxon>CS clade</taxon>
        <taxon>Chlamydomonadales</taxon>
        <taxon>Volvocaceae</taxon>
        <taxon>Volvox</taxon>
    </lineage>
</organism>
<sequence>MLGLRVSYDGATQPGLCNPYTFGVNAIFFALIPYTVVTALHDTHLEVALILGTAFSGAIILLGIIVRFSGGYRTWPYALELFMLVVNAVLLGVSYPEPEKIKKYLPFISNAFYAAFALVSIMMTIPFTIQYVREFVPSSAATYDRLVRAAYATASLWTLTFVTNTLVYLVPICRNRDQEHSHALNLVFRIILPIFLAFFAALFTRLWPVQVMRQLAGSSGFDGAFRKVVVNPLAVMGDIMDLPLPPPPGGPYAMGAPLQQLQVQAIGT</sequence>